<evidence type="ECO:0000313" key="2">
    <source>
        <dbReference type="EMBL" id="VAW04625.1"/>
    </source>
</evidence>
<protein>
    <submittedName>
        <fullName evidence="2">Uncharacterized protein</fullName>
    </submittedName>
</protein>
<keyword evidence="1" id="KW-0812">Transmembrane</keyword>
<evidence type="ECO:0000256" key="1">
    <source>
        <dbReference type="SAM" id="Phobius"/>
    </source>
</evidence>
<keyword evidence="1" id="KW-0472">Membrane</keyword>
<organism evidence="2">
    <name type="scientific">hydrothermal vent metagenome</name>
    <dbReference type="NCBI Taxonomy" id="652676"/>
    <lineage>
        <taxon>unclassified sequences</taxon>
        <taxon>metagenomes</taxon>
        <taxon>ecological metagenomes</taxon>
    </lineage>
</organism>
<reference evidence="2" key="1">
    <citation type="submission" date="2018-06" db="EMBL/GenBank/DDBJ databases">
        <authorList>
            <person name="Zhirakovskaya E."/>
        </authorList>
    </citation>
    <scope>NUCLEOTIDE SEQUENCE</scope>
</reference>
<sequence>MRSIVIALILLFSTAGAAFGVGDVTRVVDIINDSEGYAGAVIVEGELIGDYGRRSDGTVWTQLNDDPYVYAPTVLGNLGGANIGIGVRMPAALLEGLADPGGYRERGPVVRLEGIWKHHDPERGGESYLEVSKLTLLEPAIVLEENTDPIPAGIGIVLIVIAIGLGVVRRRGDATG</sequence>
<feature type="transmembrane region" description="Helical" evidence="1">
    <location>
        <begin position="150"/>
        <end position="168"/>
    </location>
</feature>
<proteinExistence type="predicted"/>
<accession>A0A3B0SF89</accession>
<keyword evidence="1" id="KW-1133">Transmembrane helix</keyword>
<dbReference type="AlphaFoldDB" id="A0A3B0SF89"/>
<gene>
    <name evidence="2" type="ORF">MNBD_ACTINO02-1226</name>
</gene>
<name>A0A3B0SF89_9ZZZZ</name>
<dbReference type="EMBL" id="UOEK01000293">
    <property type="protein sequence ID" value="VAW04625.1"/>
    <property type="molecule type" value="Genomic_DNA"/>
</dbReference>